<dbReference type="InterPro" id="IPR013786">
    <property type="entry name" value="AcylCoA_DH/ox_N"/>
</dbReference>
<evidence type="ECO:0000256" key="5">
    <source>
        <dbReference type="RuleBase" id="RU362125"/>
    </source>
</evidence>
<feature type="domain" description="Acyl-CoA dehydrogenase/oxidase N-terminal" evidence="8">
    <location>
        <begin position="34"/>
        <end position="154"/>
    </location>
</feature>
<name>A0A1M7KF20_9HYPH</name>
<evidence type="ECO:0000259" key="8">
    <source>
        <dbReference type="Pfam" id="PF02771"/>
    </source>
</evidence>
<evidence type="ECO:0000256" key="2">
    <source>
        <dbReference type="ARBA" id="ARBA00009347"/>
    </source>
</evidence>
<keyword evidence="4 5" id="KW-0274">FAD</keyword>
<dbReference type="InterPro" id="IPR052166">
    <property type="entry name" value="Diverse_Acyl-CoA_DH"/>
</dbReference>
<dbReference type="SUPFAM" id="SSF56645">
    <property type="entry name" value="Acyl-CoA dehydrogenase NM domain-like"/>
    <property type="match status" value="1"/>
</dbReference>
<reference evidence="9 10" key="1">
    <citation type="submission" date="2016-11" db="EMBL/GenBank/DDBJ databases">
        <authorList>
            <person name="Jaros S."/>
            <person name="Januszkiewicz K."/>
            <person name="Wedrychowicz H."/>
        </authorList>
    </citation>
    <scope>NUCLEOTIDE SEQUENCE [LARGE SCALE GENOMIC DNA]</scope>
    <source>
        <strain evidence="9 10">DSM 22153</strain>
    </source>
</reference>
<dbReference type="OrthoDB" id="9807883at2"/>
<feature type="domain" description="Acyl-CoA dehydrogenase/oxidase C-terminal" evidence="6">
    <location>
        <begin position="272"/>
        <end position="434"/>
    </location>
</feature>
<accession>A0A1M7KF20</accession>
<dbReference type="PANTHER" id="PTHR42803">
    <property type="entry name" value="ACYL-COA DEHYDROGENASE"/>
    <property type="match status" value="1"/>
</dbReference>
<evidence type="ECO:0000256" key="3">
    <source>
        <dbReference type="ARBA" id="ARBA00022630"/>
    </source>
</evidence>
<evidence type="ECO:0008006" key="11">
    <source>
        <dbReference type="Google" id="ProtNLM"/>
    </source>
</evidence>
<keyword evidence="3 5" id="KW-0285">Flavoprotein</keyword>
<dbReference type="Gene3D" id="1.20.140.10">
    <property type="entry name" value="Butyryl-CoA Dehydrogenase, subunit A, domain 3"/>
    <property type="match status" value="1"/>
</dbReference>
<dbReference type="InterPro" id="IPR009075">
    <property type="entry name" value="AcylCo_DH/oxidase_C"/>
</dbReference>
<dbReference type="Gene3D" id="2.40.110.10">
    <property type="entry name" value="Butyryl-CoA Dehydrogenase, subunit A, domain 2"/>
    <property type="match status" value="1"/>
</dbReference>
<protein>
    <recommendedName>
        <fullName evidence="11">Acyl-CoA dehydrogenase</fullName>
    </recommendedName>
</protein>
<dbReference type="RefSeq" id="WP_073013959.1">
    <property type="nucleotide sequence ID" value="NZ_FRBW01000003.1"/>
</dbReference>
<organism evidence="9 10">
    <name type="scientific">Roseibium suaedae</name>
    <dbReference type="NCBI Taxonomy" id="735517"/>
    <lineage>
        <taxon>Bacteria</taxon>
        <taxon>Pseudomonadati</taxon>
        <taxon>Pseudomonadota</taxon>
        <taxon>Alphaproteobacteria</taxon>
        <taxon>Hyphomicrobiales</taxon>
        <taxon>Stappiaceae</taxon>
        <taxon>Roseibium</taxon>
    </lineage>
</organism>
<dbReference type="EMBL" id="FRBW01000003">
    <property type="protein sequence ID" value="SHM63643.1"/>
    <property type="molecule type" value="Genomic_DNA"/>
</dbReference>
<dbReference type="Proteomes" id="UP000186002">
    <property type="component" value="Unassembled WGS sequence"/>
</dbReference>
<feature type="domain" description="Acyl-CoA oxidase/dehydrogenase middle" evidence="7">
    <location>
        <begin position="160"/>
        <end position="261"/>
    </location>
</feature>
<evidence type="ECO:0000256" key="4">
    <source>
        <dbReference type="ARBA" id="ARBA00022827"/>
    </source>
</evidence>
<dbReference type="GO" id="GO:0005886">
    <property type="term" value="C:plasma membrane"/>
    <property type="evidence" value="ECO:0007669"/>
    <property type="project" value="TreeGrafter"/>
</dbReference>
<dbReference type="InterPro" id="IPR046373">
    <property type="entry name" value="Acyl-CoA_Oxase/DH_mid-dom_sf"/>
</dbReference>
<evidence type="ECO:0000313" key="10">
    <source>
        <dbReference type="Proteomes" id="UP000186002"/>
    </source>
</evidence>
<dbReference type="Pfam" id="PF00441">
    <property type="entry name" value="Acyl-CoA_dh_1"/>
    <property type="match status" value="1"/>
</dbReference>
<comment type="similarity">
    <text evidence="2 5">Belongs to the acyl-CoA dehydrogenase family.</text>
</comment>
<dbReference type="SUPFAM" id="SSF47203">
    <property type="entry name" value="Acyl-CoA dehydrogenase C-terminal domain-like"/>
    <property type="match status" value="1"/>
</dbReference>
<dbReference type="Pfam" id="PF02771">
    <property type="entry name" value="Acyl-CoA_dh_N"/>
    <property type="match status" value="1"/>
</dbReference>
<keyword evidence="10" id="KW-1185">Reference proteome</keyword>
<dbReference type="InterPro" id="IPR037069">
    <property type="entry name" value="AcylCoA_DH/ox_N_sf"/>
</dbReference>
<comment type="cofactor">
    <cofactor evidence="1 5">
        <name>FAD</name>
        <dbReference type="ChEBI" id="CHEBI:57692"/>
    </cofactor>
</comment>
<dbReference type="InterPro" id="IPR036250">
    <property type="entry name" value="AcylCo_DH-like_C"/>
</dbReference>
<dbReference type="GO" id="GO:0016627">
    <property type="term" value="F:oxidoreductase activity, acting on the CH-CH group of donors"/>
    <property type="evidence" value="ECO:0007669"/>
    <property type="project" value="InterPro"/>
</dbReference>
<proteinExistence type="inferred from homology"/>
<gene>
    <name evidence="9" type="ORF">SAMN05444272_2809</name>
</gene>
<dbReference type="AlphaFoldDB" id="A0A1M7KF20"/>
<evidence type="ECO:0000259" key="6">
    <source>
        <dbReference type="Pfam" id="PF00441"/>
    </source>
</evidence>
<dbReference type="Pfam" id="PF02770">
    <property type="entry name" value="Acyl-CoA_dh_M"/>
    <property type="match status" value="1"/>
</dbReference>
<dbReference type="STRING" id="735517.SAMN05444272_2809"/>
<evidence type="ECO:0000256" key="1">
    <source>
        <dbReference type="ARBA" id="ARBA00001974"/>
    </source>
</evidence>
<evidence type="ECO:0000259" key="7">
    <source>
        <dbReference type="Pfam" id="PF02770"/>
    </source>
</evidence>
<dbReference type="GO" id="GO:0050660">
    <property type="term" value="F:flavin adenine dinucleotide binding"/>
    <property type="evidence" value="ECO:0007669"/>
    <property type="project" value="InterPro"/>
</dbReference>
<keyword evidence="5" id="KW-0560">Oxidoreductase</keyword>
<dbReference type="PANTHER" id="PTHR42803:SF1">
    <property type="entry name" value="BROAD-SPECIFICITY LINEAR ACYL-COA DEHYDROGENASE FADE5"/>
    <property type="match status" value="1"/>
</dbReference>
<evidence type="ECO:0000313" key="9">
    <source>
        <dbReference type="EMBL" id="SHM63643.1"/>
    </source>
</evidence>
<dbReference type="InterPro" id="IPR009100">
    <property type="entry name" value="AcylCoA_DH/oxidase_NM_dom_sf"/>
</dbReference>
<dbReference type="Gene3D" id="1.10.540.10">
    <property type="entry name" value="Acyl-CoA dehydrogenase/oxidase, N-terminal domain"/>
    <property type="match status" value="1"/>
</dbReference>
<dbReference type="InterPro" id="IPR006091">
    <property type="entry name" value="Acyl-CoA_Oxase/DH_mid-dom"/>
</dbReference>
<sequence length="569" mass="60702">MTGFQHQAQTSAALLAALPGWAALQAARPDLDRETVEAILSEAARFAEGRLAPVNGKADVQGCQLVSGRVSAPQGFAEAYQALANDGWIGMDVAEDLGGQGLPVVLHTAAQMLFDRGCTSLMMLAGSSRAASHLLAAHADDAVRADWVPALCSGHSAATICISEPDAGSDVGRIRTRGEKREGIWRITGQKIWISFGDHDMASRLGHCLLARTSDAPGTRGLSLFLVPDTLEDGRRNAIVIERLEEKMGLHGSPTCAMQFEGAEAILIGEEGRGLAQLFTMMEFMRLQTGAQGLGLSLSVADIAAGYIKDRCQGGDPKGQPLPIAAHGDVRRQVMDLSSKAATLHMAVLDLALLLDRIGLEPAPQARAALEAQAAFTLPMIKTFGAETAFETASAAMQVLGGAGYTREWPVEQVLRDSRVLAIYEGTTGMQAQDFLMRRLWREDGAGLKSFLASARNESNQFASSDGCGQLLDALLQDFECLSAEMDGLKTGNARAGEYAAEPYLRAGWIAVSALNAWRLTRLHGQPRLAALGRYRLEQLSGEFSLHAGKCRSASGNLDDLFETAFPPA</sequence>